<dbReference type="InterPro" id="IPR010260">
    <property type="entry name" value="AlpA"/>
</dbReference>
<name>A0ABU8WSF8_9BURK</name>
<accession>A0ABU8WSF8</accession>
<dbReference type="RefSeq" id="WP_340345836.1">
    <property type="nucleotide sequence ID" value="NZ_JBBKZT010000015.1"/>
</dbReference>
<reference evidence="1 2" key="1">
    <citation type="submission" date="2024-03" db="EMBL/GenBank/DDBJ databases">
        <title>Novel species of the genus Variovorax.</title>
        <authorList>
            <person name="Liu Q."/>
            <person name="Xin Y.-H."/>
        </authorList>
    </citation>
    <scope>NUCLEOTIDE SEQUENCE [LARGE SCALE GENOMIC DNA]</scope>
    <source>
        <strain evidence="1 2">KACC 18900</strain>
    </source>
</reference>
<sequence length="133" mass="13758">MDTPPVSAVMAAPPPPMYSPRRILKLDVVVARTGVQASTIYELIGASQFPPPKMLTPSGRAVGWLESDIDDWIGSRPVAVPEGVVPWKPPAAALGIVAEAPKPKTLSKNGKPVGRPSKAALAARLAASASSTS</sequence>
<dbReference type="Proteomes" id="UP001385892">
    <property type="component" value="Unassembled WGS sequence"/>
</dbReference>
<keyword evidence="2" id="KW-1185">Reference proteome</keyword>
<protein>
    <submittedName>
        <fullName evidence="1">AlpA family phage regulatory protein</fullName>
    </submittedName>
</protein>
<evidence type="ECO:0000313" key="2">
    <source>
        <dbReference type="Proteomes" id="UP001385892"/>
    </source>
</evidence>
<dbReference type="Pfam" id="PF05930">
    <property type="entry name" value="Phage_AlpA"/>
    <property type="match status" value="1"/>
</dbReference>
<evidence type="ECO:0000313" key="1">
    <source>
        <dbReference type="EMBL" id="MEJ8850482.1"/>
    </source>
</evidence>
<organism evidence="1 2">
    <name type="scientific">Variovorax rhizosphaerae</name>
    <dbReference type="NCBI Taxonomy" id="1836200"/>
    <lineage>
        <taxon>Bacteria</taxon>
        <taxon>Pseudomonadati</taxon>
        <taxon>Pseudomonadota</taxon>
        <taxon>Betaproteobacteria</taxon>
        <taxon>Burkholderiales</taxon>
        <taxon>Comamonadaceae</taxon>
        <taxon>Variovorax</taxon>
    </lineage>
</organism>
<comment type="caution">
    <text evidence="1">The sequence shown here is derived from an EMBL/GenBank/DDBJ whole genome shotgun (WGS) entry which is preliminary data.</text>
</comment>
<dbReference type="EMBL" id="JBBKZT010000015">
    <property type="protein sequence ID" value="MEJ8850482.1"/>
    <property type="molecule type" value="Genomic_DNA"/>
</dbReference>
<gene>
    <name evidence="1" type="ORF">WKW82_27850</name>
</gene>
<dbReference type="Gene3D" id="1.10.238.160">
    <property type="match status" value="1"/>
</dbReference>
<proteinExistence type="predicted"/>